<name>X0Z7F8_9ZZZZ</name>
<dbReference type="SUPFAM" id="SSF54862">
    <property type="entry name" value="4Fe-4S ferredoxins"/>
    <property type="match status" value="1"/>
</dbReference>
<dbReference type="EMBL" id="BART01000131">
    <property type="protein sequence ID" value="GAG65350.1"/>
    <property type="molecule type" value="Genomic_DNA"/>
</dbReference>
<organism evidence="6">
    <name type="scientific">marine sediment metagenome</name>
    <dbReference type="NCBI Taxonomy" id="412755"/>
    <lineage>
        <taxon>unclassified sequences</taxon>
        <taxon>metagenomes</taxon>
        <taxon>ecological metagenomes</taxon>
    </lineage>
</organism>
<dbReference type="Pfam" id="PF00037">
    <property type="entry name" value="Fer4"/>
    <property type="match status" value="2"/>
</dbReference>
<dbReference type="InterPro" id="IPR017896">
    <property type="entry name" value="4Fe4S_Fe-S-bd"/>
</dbReference>
<feature type="domain" description="4Fe-4S ferredoxin-type" evidence="5">
    <location>
        <begin position="40"/>
        <end position="70"/>
    </location>
</feature>
<protein>
    <recommendedName>
        <fullName evidence="5">4Fe-4S ferredoxin-type domain-containing protein</fullName>
    </recommendedName>
</protein>
<feature type="domain" description="4Fe-4S ferredoxin-type" evidence="5">
    <location>
        <begin position="9"/>
        <end position="38"/>
    </location>
</feature>
<keyword evidence="3" id="KW-0408">Iron</keyword>
<evidence type="ECO:0000256" key="1">
    <source>
        <dbReference type="ARBA" id="ARBA00022485"/>
    </source>
</evidence>
<gene>
    <name evidence="6" type="ORF">S01H4_00840</name>
</gene>
<reference evidence="6" key="1">
    <citation type="journal article" date="2014" name="Front. Microbiol.">
        <title>High frequency of phylogenetically diverse reductive dehalogenase-homologous genes in deep subseafloor sedimentary metagenomes.</title>
        <authorList>
            <person name="Kawai M."/>
            <person name="Futagami T."/>
            <person name="Toyoda A."/>
            <person name="Takaki Y."/>
            <person name="Nishi S."/>
            <person name="Hori S."/>
            <person name="Arai W."/>
            <person name="Tsubouchi T."/>
            <person name="Morono Y."/>
            <person name="Uchiyama I."/>
            <person name="Ito T."/>
            <person name="Fujiyama A."/>
            <person name="Inagaki F."/>
            <person name="Takami H."/>
        </authorList>
    </citation>
    <scope>NUCLEOTIDE SEQUENCE</scope>
    <source>
        <strain evidence="6">Expedition CK06-06</strain>
    </source>
</reference>
<dbReference type="AlphaFoldDB" id="X0Z7F8"/>
<dbReference type="PANTHER" id="PTHR43687:SF1">
    <property type="entry name" value="FERREDOXIN III"/>
    <property type="match status" value="1"/>
</dbReference>
<comment type="caution">
    <text evidence="6">The sequence shown here is derived from an EMBL/GenBank/DDBJ whole genome shotgun (WGS) entry which is preliminary data.</text>
</comment>
<evidence type="ECO:0000256" key="2">
    <source>
        <dbReference type="ARBA" id="ARBA00022723"/>
    </source>
</evidence>
<proteinExistence type="predicted"/>
<keyword evidence="2" id="KW-0479">Metal-binding</keyword>
<sequence>MSESSKKKRTPVIDEEECTGCEVCVDECPNNALELNEDEIAFLARPEDCDGEEECGTCSEVCPMEAITYE</sequence>
<dbReference type="PROSITE" id="PS51379">
    <property type="entry name" value="4FE4S_FER_2"/>
    <property type="match status" value="2"/>
</dbReference>
<keyword evidence="1" id="KW-0004">4Fe-4S</keyword>
<dbReference type="PANTHER" id="PTHR43687">
    <property type="entry name" value="ADENYLYLSULFATE REDUCTASE, BETA SUBUNIT"/>
    <property type="match status" value="1"/>
</dbReference>
<dbReference type="PROSITE" id="PS00198">
    <property type="entry name" value="4FE4S_FER_1"/>
    <property type="match status" value="1"/>
</dbReference>
<accession>X0Z7F8</accession>
<evidence type="ECO:0000256" key="4">
    <source>
        <dbReference type="ARBA" id="ARBA00023014"/>
    </source>
</evidence>
<dbReference type="Gene3D" id="3.30.70.20">
    <property type="match status" value="2"/>
</dbReference>
<dbReference type="InterPro" id="IPR050572">
    <property type="entry name" value="Fe-S_Ferredoxin"/>
</dbReference>
<evidence type="ECO:0000313" key="6">
    <source>
        <dbReference type="EMBL" id="GAG65350.1"/>
    </source>
</evidence>
<evidence type="ECO:0000256" key="3">
    <source>
        <dbReference type="ARBA" id="ARBA00023004"/>
    </source>
</evidence>
<keyword evidence="4" id="KW-0411">Iron-sulfur</keyword>
<dbReference type="GO" id="GO:0051539">
    <property type="term" value="F:4 iron, 4 sulfur cluster binding"/>
    <property type="evidence" value="ECO:0007669"/>
    <property type="project" value="UniProtKB-KW"/>
</dbReference>
<evidence type="ECO:0000259" key="5">
    <source>
        <dbReference type="PROSITE" id="PS51379"/>
    </source>
</evidence>
<dbReference type="GO" id="GO:0046872">
    <property type="term" value="F:metal ion binding"/>
    <property type="evidence" value="ECO:0007669"/>
    <property type="project" value="UniProtKB-KW"/>
</dbReference>
<dbReference type="InterPro" id="IPR017900">
    <property type="entry name" value="4Fe4S_Fe_S_CS"/>
</dbReference>